<reference evidence="1" key="2">
    <citation type="submission" date="2020-05" db="UniProtKB">
        <authorList>
            <consortium name="EnsemblMetazoa"/>
        </authorList>
    </citation>
    <scope>IDENTIFICATION</scope>
    <source>
        <strain evidence="1">IAEA</strain>
    </source>
</reference>
<dbReference type="Proteomes" id="UP000092445">
    <property type="component" value="Unassembled WGS sequence"/>
</dbReference>
<dbReference type="AlphaFoldDB" id="A0A1A9Z0P6"/>
<dbReference type="EnsemblMetazoa" id="GPAI000434-RA">
    <property type="protein sequence ID" value="GPAI000434-PA"/>
    <property type="gene ID" value="GPAI000434"/>
</dbReference>
<proteinExistence type="predicted"/>
<reference evidence="2" key="1">
    <citation type="submission" date="2014-03" db="EMBL/GenBank/DDBJ databases">
        <authorList>
            <person name="Aksoy S."/>
            <person name="Warren W."/>
            <person name="Wilson R.K."/>
        </authorList>
    </citation>
    <scope>NUCLEOTIDE SEQUENCE [LARGE SCALE GENOMIC DNA]</scope>
    <source>
        <strain evidence="2">IAEA</strain>
    </source>
</reference>
<name>A0A1A9Z0P6_GLOPL</name>
<dbReference type="VEuPathDB" id="VectorBase:GPAI000434"/>
<sequence>MYEASAKHAFATPSKHSTASLNYSKERLWCERLFGEKPRMHDIFAHKFMSTSMVARVKSYQYLVIKN</sequence>
<organism evidence="1 2">
    <name type="scientific">Glossina pallidipes</name>
    <name type="common">Tsetse fly</name>
    <dbReference type="NCBI Taxonomy" id="7398"/>
    <lineage>
        <taxon>Eukaryota</taxon>
        <taxon>Metazoa</taxon>
        <taxon>Ecdysozoa</taxon>
        <taxon>Arthropoda</taxon>
        <taxon>Hexapoda</taxon>
        <taxon>Insecta</taxon>
        <taxon>Pterygota</taxon>
        <taxon>Neoptera</taxon>
        <taxon>Endopterygota</taxon>
        <taxon>Diptera</taxon>
        <taxon>Brachycera</taxon>
        <taxon>Muscomorpha</taxon>
        <taxon>Hippoboscoidea</taxon>
        <taxon>Glossinidae</taxon>
        <taxon>Glossina</taxon>
    </lineage>
</organism>
<accession>A0A1A9Z0P6</accession>
<evidence type="ECO:0000313" key="2">
    <source>
        <dbReference type="Proteomes" id="UP000092445"/>
    </source>
</evidence>
<protein>
    <submittedName>
        <fullName evidence="1">Uncharacterized protein</fullName>
    </submittedName>
</protein>
<evidence type="ECO:0000313" key="1">
    <source>
        <dbReference type="EnsemblMetazoa" id="GPAI000434-PA"/>
    </source>
</evidence>
<keyword evidence="2" id="KW-1185">Reference proteome</keyword>